<reference evidence="5" key="1">
    <citation type="submission" date="2016-10" db="EMBL/GenBank/DDBJ databases">
        <authorList>
            <person name="Varghese N."/>
            <person name="Submissions S."/>
        </authorList>
    </citation>
    <scope>NUCLEOTIDE SEQUENCE [LARGE SCALE GENOMIC DNA]</scope>
    <source>
        <strain evidence="5">ATCC 25963</strain>
    </source>
</reference>
<keyword evidence="5" id="KW-1185">Reference proteome</keyword>
<gene>
    <name evidence="4" type="ORF">SAMN02745121_09206</name>
</gene>
<comment type="caution">
    <text evidence="2">Lacks conserved residue(s) required for the propagation of feature annotation.</text>
</comment>
<dbReference type="PROSITE" id="PS50305">
    <property type="entry name" value="SIRTUIN"/>
    <property type="match status" value="1"/>
</dbReference>
<keyword evidence="1" id="KW-0520">NAD</keyword>
<organism evidence="4 5">
    <name type="scientific">Nannocystis exedens</name>
    <dbReference type="NCBI Taxonomy" id="54"/>
    <lineage>
        <taxon>Bacteria</taxon>
        <taxon>Pseudomonadati</taxon>
        <taxon>Myxococcota</taxon>
        <taxon>Polyangia</taxon>
        <taxon>Nannocystales</taxon>
        <taxon>Nannocystaceae</taxon>
        <taxon>Nannocystis</taxon>
    </lineage>
</organism>
<name>A0A1I2J5U2_9BACT</name>
<feature type="non-terminal residue" evidence="4">
    <location>
        <position position="1"/>
    </location>
</feature>
<dbReference type="Proteomes" id="UP000199400">
    <property type="component" value="Unassembled WGS sequence"/>
</dbReference>
<dbReference type="Gene3D" id="3.40.50.1220">
    <property type="entry name" value="TPP-binding domain"/>
    <property type="match status" value="1"/>
</dbReference>
<protein>
    <submittedName>
        <fullName evidence="4">Sir2 family protein</fullName>
    </submittedName>
</protein>
<dbReference type="GO" id="GO:0070403">
    <property type="term" value="F:NAD+ binding"/>
    <property type="evidence" value="ECO:0007669"/>
    <property type="project" value="TreeGrafter"/>
</dbReference>
<dbReference type="InterPro" id="IPR026590">
    <property type="entry name" value="Ssirtuin_cat_dom"/>
</dbReference>
<dbReference type="SUPFAM" id="SSF52467">
    <property type="entry name" value="DHS-like NAD/FAD-binding domain"/>
    <property type="match status" value="1"/>
</dbReference>
<evidence type="ECO:0000313" key="4">
    <source>
        <dbReference type="EMBL" id="SFF50132.1"/>
    </source>
</evidence>
<dbReference type="PANTHER" id="PTHR11085:SF10">
    <property type="entry name" value="NAD-DEPENDENT PROTEIN DEACYLASE SIRTUIN-5, MITOCHONDRIAL-RELATED"/>
    <property type="match status" value="1"/>
</dbReference>
<dbReference type="InterPro" id="IPR050134">
    <property type="entry name" value="NAD-dep_sirtuin_deacylases"/>
</dbReference>
<dbReference type="InterPro" id="IPR029035">
    <property type="entry name" value="DHS-like_NAD/FAD-binding_dom"/>
</dbReference>
<proteinExistence type="predicted"/>
<feature type="domain" description="Deacetylase sirtuin-type" evidence="3">
    <location>
        <begin position="1"/>
        <end position="87"/>
    </location>
</feature>
<dbReference type="EMBL" id="FOMX01000144">
    <property type="protein sequence ID" value="SFF50132.1"/>
    <property type="molecule type" value="Genomic_DNA"/>
</dbReference>
<dbReference type="AlphaFoldDB" id="A0A1I2J5U2"/>
<dbReference type="GO" id="GO:0017136">
    <property type="term" value="F:histone deacetylase activity, NAD-dependent"/>
    <property type="evidence" value="ECO:0007669"/>
    <property type="project" value="TreeGrafter"/>
</dbReference>
<dbReference type="PANTHER" id="PTHR11085">
    <property type="entry name" value="NAD-DEPENDENT PROTEIN DEACYLASE SIRTUIN-5, MITOCHONDRIAL-RELATED"/>
    <property type="match status" value="1"/>
</dbReference>
<evidence type="ECO:0000259" key="3">
    <source>
        <dbReference type="PROSITE" id="PS50305"/>
    </source>
</evidence>
<evidence type="ECO:0000313" key="5">
    <source>
        <dbReference type="Proteomes" id="UP000199400"/>
    </source>
</evidence>
<accession>A0A1I2J5U2</accession>
<evidence type="ECO:0000256" key="1">
    <source>
        <dbReference type="ARBA" id="ARBA00023027"/>
    </source>
</evidence>
<evidence type="ECO:0000256" key="2">
    <source>
        <dbReference type="PROSITE-ProRule" id="PRU00236"/>
    </source>
</evidence>
<sequence>FGDMLSEPILDAAQAAIEECDLFVSIGTSAVVYPAAYLPEYARKAGAVRVEINPEETPASYLYDVHLRGPATEMLARLADGDPELLA</sequence>
<dbReference type="RefSeq" id="WP_275937624.1">
    <property type="nucleotide sequence ID" value="NZ_FOMX01000144.1"/>
</dbReference>